<reference evidence="11" key="1">
    <citation type="submission" date="2017-09" db="EMBL/GenBank/DDBJ databases">
        <title>Depth-based differentiation of microbial function through sediment-hosted aquifers and enrichment of novel symbionts in the deep terrestrial subsurface.</title>
        <authorList>
            <person name="Probst A.J."/>
            <person name="Ladd B."/>
            <person name="Jarett J.K."/>
            <person name="Geller-Mcgrath D.E."/>
            <person name="Sieber C.M.K."/>
            <person name="Emerson J.B."/>
            <person name="Anantharaman K."/>
            <person name="Thomas B.C."/>
            <person name="Malmstrom R."/>
            <person name="Stieglmeier M."/>
            <person name="Klingl A."/>
            <person name="Woyke T."/>
            <person name="Ryan C.M."/>
            <person name="Banfield J.F."/>
        </authorList>
    </citation>
    <scope>NUCLEOTIDE SEQUENCE [LARGE SCALE GENOMIC DNA]</scope>
</reference>
<dbReference type="GO" id="GO:0019843">
    <property type="term" value="F:rRNA binding"/>
    <property type="evidence" value="ECO:0007669"/>
    <property type="project" value="UniProtKB-UniRule"/>
</dbReference>
<dbReference type="InterPro" id="IPR002942">
    <property type="entry name" value="S4_RNA-bd"/>
</dbReference>
<dbReference type="PROSITE" id="PS50889">
    <property type="entry name" value="S4"/>
    <property type="match status" value="1"/>
</dbReference>
<keyword evidence="4 7" id="KW-0689">Ribosomal protein</keyword>
<feature type="domain" description="RNA-binding S4" evidence="8">
    <location>
        <begin position="100"/>
        <end position="161"/>
    </location>
</feature>
<comment type="similarity">
    <text evidence="1 7">Belongs to the universal ribosomal protein uS4 family.</text>
</comment>
<dbReference type="FunFam" id="3.10.290.10:FF:000001">
    <property type="entry name" value="30S ribosomal protein S4"/>
    <property type="match status" value="1"/>
</dbReference>
<name>A0A2H0VFH8_9BACT</name>
<sequence>MAKILEKKERSLGVKLLRKGERANSPKAALLRKPYRPGPQGKKFRRKLSEYGTQLQEKQKIKFSYGVTERQLRNIVKEVEKRVLKQDISATNEIIKTLESRLDNVIMRLGFTEGRSLARQMVSHGHFIVNGKRVKTPSFRVKVGDKISVRSQSRVMPYFEELNDKIKKYEPPTWLKIDKAKLEGEVVGSPEVADALFNVSLVVDYYSK</sequence>
<dbReference type="GO" id="GO:0006412">
    <property type="term" value="P:translation"/>
    <property type="evidence" value="ECO:0007669"/>
    <property type="project" value="UniProtKB-UniRule"/>
</dbReference>
<evidence type="ECO:0000256" key="3">
    <source>
        <dbReference type="ARBA" id="ARBA00022884"/>
    </source>
</evidence>
<dbReference type="Proteomes" id="UP000231466">
    <property type="component" value="Unassembled WGS sequence"/>
</dbReference>
<dbReference type="SMART" id="SM01390">
    <property type="entry name" value="Ribosomal_S4"/>
    <property type="match status" value="1"/>
</dbReference>
<accession>A0A2H0VFH8</accession>
<dbReference type="GO" id="GO:0003735">
    <property type="term" value="F:structural constituent of ribosome"/>
    <property type="evidence" value="ECO:0007669"/>
    <property type="project" value="InterPro"/>
</dbReference>
<evidence type="ECO:0000256" key="7">
    <source>
        <dbReference type="HAMAP-Rule" id="MF_01306"/>
    </source>
</evidence>
<dbReference type="SUPFAM" id="SSF55174">
    <property type="entry name" value="Alpha-L RNA-binding motif"/>
    <property type="match status" value="1"/>
</dbReference>
<dbReference type="PANTHER" id="PTHR11831:SF4">
    <property type="entry name" value="SMALL RIBOSOMAL SUBUNIT PROTEIN US4M"/>
    <property type="match status" value="1"/>
</dbReference>
<comment type="function">
    <text evidence="7">One of the primary rRNA binding proteins, it binds directly to 16S rRNA where it nucleates assembly of the body of the 30S subunit.</text>
</comment>
<dbReference type="Gene3D" id="3.10.290.10">
    <property type="entry name" value="RNA-binding S4 domain"/>
    <property type="match status" value="1"/>
</dbReference>
<organism evidence="10 11">
    <name type="scientific">Candidatus Colwellbacteria bacterium CG10_big_fil_rev_8_21_14_0_10_42_22</name>
    <dbReference type="NCBI Taxonomy" id="1974540"/>
    <lineage>
        <taxon>Bacteria</taxon>
        <taxon>Candidatus Colwelliibacteriota</taxon>
    </lineage>
</organism>
<dbReference type="NCBIfam" id="TIGR01017">
    <property type="entry name" value="rpsD_bact"/>
    <property type="match status" value="1"/>
</dbReference>
<dbReference type="Pfam" id="PF01479">
    <property type="entry name" value="S4"/>
    <property type="match status" value="1"/>
</dbReference>
<dbReference type="GO" id="GO:0015935">
    <property type="term" value="C:small ribosomal subunit"/>
    <property type="evidence" value="ECO:0007669"/>
    <property type="project" value="InterPro"/>
</dbReference>
<evidence type="ECO:0000256" key="2">
    <source>
        <dbReference type="ARBA" id="ARBA00022730"/>
    </source>
</evidence>
<evidence type="ECO:0000259" key="8">
    <source>
        <dbReference type="SMART" id="SM00363"/>
    </source>
</evidence>
<evidence type="ECO:0000313" key="10">
    <source>
        <dbReference type="EMBL" id="PIR97848.1"/>
    </source>
</evidence>
<comment type="caution">
    <text evidence="10">The sequence shown here is derived from an EMBL/GenBank/DDBJ whole genome shotgun (WGS) entry which is preliminary data.</text>
</comment>
<dbReference type="InterPro" id="IPR036986">
    <property type="entry name" value="S4_RNA-bd_sf"/>
</dbReference>
<dbReference type="HAMAP" id="MF_01306_B">
    <property type="entry name" value="Ribosomal_uS4_B"/>
    <property type="match status" value="1"/>
</dbReference>
<proteinExistence type="inferred from homology"/>
<dbReference type="Pfam" id="PF00163">
    <property type="entry name" value="Ribosomal_S4"/>
    <property type="match status" value="1"/>
</dbReference>
<comment type="function">
    <text evidence="7">With S5 and S12 plays an important role in translational accuracy.</text>
</comment>
<dbReference type="PANTHER" id="PTHR11831">
    <property type="entry name" value="30S 40S RIBOSOMAL PROTEIN"/>
    <property type="match status" value="1"/>
</dbReference>
<protein>
    <recommendedName>
        <fullName evidence="6 7">Small ribosomal subunit protein uS4</fullName>
    </recommendedName>
</protein>
<dbReference type="CDD" id="cd00165">
    <property type="entry name" value="S4"/>
    <property type="match status" value="1"/>
</dbReference>
<feature type="domain" description="Small ribosomal subunit protein uS4 N-terminal" evidence="9">
    <location>
        <begin position="3"/>
        <end position="99"/>
    </location>
</feature>
<dbReference type="AlphaFoldDB" id="A0A2H0VFH8"/>
<dbReference type="InterPro" id="IPR022801">
    <property type="entry name" value="Ribosomal_uS4"/>
</dbReference>
<gene>
    <name evidence="7" type="primary">rpsD</name>
    <name evidence="10" type="ORF">COT89_02140</name>
</gene>
<evidence type="ECO:0000256" key="1">
    <source>
        <dbReference type="ARBA" id="ARBA00007465"/>
    </source>
</evidence>
<evidence type="ECO:0000313" key="11">
    <source>
        <dbReference type="Proteomes" id="UP000231466"/>
    </source>
</evidence>
<evidence type="ECO:0000256" key="4">
    <source>
        <dbReference type="ARBA" id="ARBA00022980"/>
    </source>
</evidence>
<dbReference type="Gene3D" id="1.10.1050.10">
    <property type="entry name" value="Ribosomal Protein S4 Delta 41, Chain A, domain 1"/>
    <property type="match status" value="1"/>
</dbReference>
<comment type="subunit">
    <text evidence="7">Part of the 30S ribosomal subunit. Contacts protein S5. The interaction surface between S4 and S5 is involved in control of translational fidelity.</text>
</comment>
<keyword evidence="5 7" id="KW-0687">Ribonucleoprotein</keyword>
<dbReference type="GO" id="GO:0042274">
    <property type="term" value="P:ribosomal small subunit biogenesis"/>
    <property type="evidence" value="ECO:0007669"/>
    <property type="project" value="TreeGrafter"/>
</dbReference>
<dbReference type="EMBL" id="PFAH01000008">
    <property type="protein sequence ID" value="PIR97848.1"/>
    <property type="molecule type" value="Genomic_DNA"/>
</dbReference>
<keyword evidence="3 7" id="KW-0694">RNA-binding</keyword>
<evidence type="ECO:0000256" key="6">
    <source>
        <dbReference type="ARBA" id="ARBA00035254"/>
    </source>
</evidence>
<dbReference type="NCBIfam" id="NF003717">
    <property type="entry name" value="PRK05327.1"/>
    <property type="match status" value="1"/>
</dbReference>
<dbReference type="InterPro" id="IPR001912">
    <property type="entry name" value="Ribosomal_uS4_N"/>
</dbReference>
<evidence type="ECO:0000256" key="5">
    <source>
        <dbReference type="ARBA" id="ARBA00023274"/>
    </source>
</evidence>
<dbReference type="InterPro" id="IPR005709">
    <property type="entry name" value="Ribosomal_uS4_bac-type"/>
</dbReference>
<evidence type="ECO:0000259" key="9">
    <source>
        <dbReference type="SMART" id="SM01390"/>
    </source>
</evidence>
<dbReference type="SMART" id="SM00363">
    <property type="entry name" value="S4"/>
    <property type="match status" value="1"/>
</dbReference>
<keyword evidence="2 7" id="KW-0699">rRNA-binding</keyword>